<dbReference type="InterPro" id="IPR036249">
    <property type="entry name" value="Thioredoxin-like_sf"/>
</dbReference>
<sequence>MELTFLGKKVNTDGEPINVGNTLPDFKVLNSNNEIETNKDVLGKVTVISSVPDITSDVCSLETKKFNRKADDFSNVNFLTISKNTVDEQKDWCAAKGVKNIELLSDKDLSFGKATHTYVPDIDALARMIFVLDKDGKVVYRQVIPEIGTLPDFNEVVKSIEKLSNNVDD</sequence>
<evidence type="ECO:0000256" key="3">
    <source>
        <dbReference type="ARBA" id="ARBA00023157"/>
    </source>
</evidence>
<dbReference type="GeneID" id="58108597"/>
<dbReference type="InterPro" id="IPR013766">
    <property type="entry name" value="Thioredoxin_domain"/>
</dbReference>
<dbReference type="AlphaFoldDB" id="A0A9Q8ILX3"/>
<dbReference type="Proteomes" id="UP000784700">
    <property type="component" value="Unassembled WGS sequence"/>
</dbReference>
<dbReference type="PANTHER" id="PTHR43110:SF1">
    <property type="entry name" value="THIOL PEROXIDASE"/>
    <property type="match status" value="1"/>
</dbReference>
<evidence type="ECO:0000256" key="1">
    <source>
        <dbReference type="ARBA" id="ARBA00022559"/>
    </source>
</evidence>
<proteinExistence type="predicted"/>
<reference evidence="6" key="1">
    <citation type="submission" date="2018-08" db="EMBL/GenBank/DDBJ databases">
        <title>Comparative genomics of wild bee and flower associated Lactobacillus reveals potential adaptation to the bee host.</title>
        <authorList>
            <person name="Vuong H.Q."/>
            <person name="Mcfrederick Q.S."/>
        </authorList>
    </citation>
    <scope>NUCLEOTIDE SEQUENCE</scope>
    <source>
        <strain evidence="6">HV_63</strain>
    </source>
</reference>
<dbReference type="RefSeq" id="WP_140924323.1">
    <property type="nucleotide sequence ID" value="NZ_QUBF01000005.1"/>
</dbReference>
<evidence type="ECO:0000256" key="4">
    <source>
        <dbReference type="ARBA" id="ARBA00023284"/>
    </source>
</evidence>
<evidence type="ECO:0000259" key="5">
    <source>
        <dbReference type="PROSITE" id="PS51352"/>
    </source>
</evidence>
<feature type="domain" description="Thioredoxin" evidence="5">
    <location>
        <begin position="17"/>
        <end position="165"/>
    </location>
</feature>
<dbReference type="PROSITE" id="PS51352">
    <property type="entry name" value="THIOREDOXIN_2"/>
    <property type="match status" value="1"/>
</dbReference>
<keyword evidence="1" id="KW-0560">Oxidoreductase</keyword>
<organism evidence="6 7">
    <name type="scientific">Apilactobacillus micheneri</name>
    <dbReference type="NCBI Taxonomy" id="1899430"/>
    <lineage>
        <taxon>Bacteria</taxon>
        <taxon>Bacillati</taxon>
        <taxon>Bacillota</taxon>
        <taxon>Bacilli</taxon>
        <taxon>Lactobacillales</taxon>
        <taxon>Lactobacillaceae</taxon>
        <taxon>Apilactobacillus</taxon>
    </lineage>
</organism>
<evidence type="ECO:0000313" key="6">
    <source>
        <dbReference type="EMBL" id="TPR43481.1"/>
    </source>
</evidence>
<dbReference type="SUPFAM" id="SSF52833">
    <property type="entry name" value="Thioredoxin-like"/>
    <property type="match status" value="1"/>
</dbReference>
<keyword evidence="3" id="KW-1015">Disulfide bond</keyword>
<protein>
    <submittedName>
        <fullName evidence="6">Peroxiredoxin</fullName>
    </submittedName>
</protein>
<keyword evidence="4" id="KW-0676">Redox-active center</keyword>
<keyword evidence="2" id="KW-0049">Antioxidant</keyword>
<dbReference type="Pfam" id="PF00578">
    <property type="entry name" value="AhpC-TSA"/>
    <property type="match status" value="1"/>
</dbReference>
<evidence type="ECO:0000313" key="7">
    <source>
        <dbReference type="Proteomes" id="UP000784700"/>
    </source>
</evidence>
<evidence type="ECO:0000256" key="2">
    <source>
        <dbReference type="ARBA" id="ARBA00022862"/>
    </source>
</evidence>
<dbReference type="CDD" id="cd03014">
    <property type="entry name" value="PRX_Atyp2cys"/>
    <property type="match status" value="1"/>
</dbReference>
<accession>A0A9Q8ILX3</accession>
<comment type="caution">
    <text evidence="6">The sequence shown here is derived from an EMBL/GenBank/DDBJ whole genome shotgun (WGS) entry which is preliminary data.</text>
</comment>
<dbReference type="InterPro" id="IPR000866">
    <property type="entry name" value="AhpC/TSA"/>
</dbReference>
<dbReference type="PANTHER" id="PTHR43110">
    <property type="entry name" value="THIOL PEROXIDASE"/>
    <property type="match status" value="1"/>
</dbReference>
<dbReference type="GO" id="GO:0008379">
    <property type="term" value="F:thioredoxin peroxidase activity"/>
    <property type="evidence" value="ECO:0007669"/>
    <property type="project" value="InterPro"/>
</dbReference>
<dbReference type="EMBL" id="QUBG01000005">
    <property type="protein sequence ID" value="TPR43481.1"/>
    <property type="molecule type" value="Genomic_DNA"/>
</dbReference>
<dbReference type="InterPro" id="IPR050455">
    <property type="entry name" value="Tpx_Peroxidase_subfamily"/>
</dbReference>
<keyword evidence="1" id="KW-0575">Peroxidase</keyword>
<dbReference type="Gene3D" id="3.40.30.10">
    <property type="entry name" value="Glutaredoxin"/>
    <property type="match status" value="1"/>
</dbReference>
<gene>
    <name evidence="6" type="ORF">DY130_05560</name>
</gene>
<name>A0A9Q8ILX3_9LACO</name>
<dbReference type="InterPro" id="IPR002065">
    <property type="entry name" value="TPX"/>
</dbReference>